<comment type="caution">
    <text evidence="1">The sequence shown here is derived from an EMBL/GenBank/DDBJ whole genome shotgun (WGS) entry which is preliminary data.</text>
</comment>
<protein>
    <recommendedName>
        <fullName evidence="3">Lipoprotein</fullName>
    </recommendedName>
</protein>
<dbReference type="RefSeq" id="WP_343914713.1">
    <property type="nucleotide sequence ID" value="NZ_BAAAGE010000007.1"/>
</dbReference>
<reference evidence="2" key="1">
    <citation type="journal article" date="2019" name="Int. J. Syst. Evol. Microbiol.">
        <title>The Global Catalogue of Microorganisms (GCM) 10K type strain sequencing project: providing services to taxonomists for standard genome sequencing and annotation.</title>
        <authorList>
            <consortium name="The Broad Institute Genomics Platform"/>
            <consortium name="The Broad Institute Genome Sequencing Center for Infectious Disease"/>
            <person name="Wu L."/>
            <person name="Ma J."/>
        </authorList>
    </citation>
    <scope>NUCLEOTIDE SEQUENCE [LARGE SCALE GENOMIC DNA]</scope>
    <source>
        <strain evidence="2">JCM 15974</strain>
    </source>
</reference>
<dbReference type="Proteomes" id="UP001501758">
    <property type="component" value="Unassembled WGS sequence"/>
</dbReference>
<accession>A0ABP3UKL4</accession>
<name>A0ABP3UKL4_9FLAO</name>
<gene>
    <name evidence="1" type="ORF">GCM10009430_47180</name>
</gene>
<sequence>MKRILIYTTILGCLFTLLSCTKDNLNITDVDQKKSLETVNFEERESSFFKENVALLDSRIRSISEKEYVRELVFVNFSEEEPMLDTVTFDNTSFFDDGSYNDLKANDGIYTSAAIFKHTRKVPYFKEHKVVSVMKESIVDRNFKHSERLKELSETYNHAPFLNNLDPNNIVLAAGIGVSIECDVEFGTCGCYADQWGLCNCCCITVSNCKVTVSAEVGLSRAN</sequence>
<organism evidence="1 2">
    <name type="scientific">Aquimarina litoralis</name>
    <dbReference type="NCBI Taxonomy" id="584605"/>
    <lineage>
        <taxon>Bacteria</taxon>
        <taxon>Pseudomonadati</taxon>
        <taxon>Bacteroidota</taxon>
        <taxon>Flavobacteriia</taxon>
        <taxon>Flavobacteriales</taxon>
        <taxon>Flavobacteriaceae</taxon>
        <taxon>Aquimarina</taxon>
    </lineage>
</organism>
<keyword evidence="2" id="KW-1185">Reference proteome</keyword>
<evidence type="ECO:0008006" key="3">
    <source>
        <dbReference type="Google" id="ProtNLM"/>
    </source>
</evidence>
<proteinExistence type="predicted"/>
<evidence type="ECO:0000313" key="1">
    <source>
        <dbReference type="EMBL" id="GAA0733206.1"/>
    </source>
</evidence>
<evidence type="ECO:0000313" key="2">
    <source>
        <dbReference type="Proteomes" id="UP001501758"/>
    </source>
</evidence>
<dbReference type="EMBL" id="BAAAGE010000007">
    <property type="protein sequence ID" value="GAA0733206.1"/>
    <property type="molecule type" value="Genomic_DNA"/>
</dbReference>
<dbReference type="PROSITE" id="PS51257">
    <property type="entry name" value="PROKAR_LIPOPROTEIN"/>
    <property type="match status" value="1"/>
</dbReference>